<evidence type="ECO:0000313" key="2">
    <source>
        <dbReference type="EMBL" id="GFT47184.1"/>
    </source>
</evidence>
<gene>
    <name evidence="2" type="ORF">NPIL_241421</name>
</gene>
<proteinExistence type="predicted"/>
<dbReference type="Proteomes" id="UP000887013">
    <property type="component" value="Unassembled WGS sequence"/>
</dbReference>
<dbReference type="AlphaFoldDB" id="A0A8X6P1W4"/>
<organism evidence="2 3">
    <name type="scientific">Nephila pilipes</name>
    <name type="common">Giant wood spider</name>
    <name type="synonym">Nephila maculata</name>
    <dbReference type="NCBI Taxonomy" id="299642"/>
    <lineage>
        <taxon>Eukaryota</taxon>
        <taxon>Metazoa</taxon>
        <taxon>Ecdysozoa</taxon>
        <taxon>Arthropoda</taxon>
        <taxon>Chelicerata</taxon>
        <taxon>Arachnida</taxon>
        <taxon>Araneae</taxon>
        <taxon>Araneomorphae</taxon>
        <taxon>Entelegynae</taxon>
        <taxon>Araneoidea</taxon>
        <taxon>Nephilidae</taxon>
        <taxon>Nephila</taxon>
    </lineage>
</organism>
<evidence type="ECO:0000313" key="3">
    <source>
        <dbReference type="Proteomes" id="UP000887013"/>
    </source>
</evidence>
<dbReference type="EMBL" id="BMAW01016113">
    <property type="protein sequence ID" value="GFT47184.1"/>
    <property type="molecule type" value="Genomic_DNA"/>
</dbReference>
<feature type="region of interest" description="Disordered" evidence="1">
    <location>
        <begin position="1"/>
        <end position="24"/>
    </location>
</feature>
<feature type="non-terminal residue" evidence="2">
    <location>
        <position position="1"/>
    </location>
</feature>
<accession>A0A8X6P1W4</accession>
<name>A0A8X6P1W4_NEPPI</name>
<sequence>RNRDGTTRLLNEAKNEDGGKRNITESLHRENYSIEAFQEIDGPIRKVLEYCFPFASLQWKNGAKEWIAERKGEGLHYKTRSEFHSPSIHVRNNEFVFAPLFPSIGVYGRSQ</sequence>
<reference evidence="2" key="1">
    <citation type="submission" date="2020-08" db="EMBL/GenBank/DDBJ databases">
        <title>Multicomponent nature underlies the extraordinary mechanical properties of spider dragline silk.</title>
        <authorList>
            <person name="Kono N."/>
            <person name="Nakamura H."/>
            <person name="Mori M."/>
            <person name="Yoshida Y."/>
            <person name="Ohtoshi R."/>
            <person name="Malay A.D."/>
            <person name="Moran D.A.P."/>
            <person name="Tomita M."/>
            <person name="Numata K."/>
            <person name="Arakawa K."/>
        </authorList>
    </citation>
    <scope>NUCLEOTIDE SEQUENCE</scope>
</reference>
<keyword evidence="3" id="KW-1185">Reference proteome</keyword>
<comment type="caution">
    <text evidence="2">The sequence shown here is derived from an EMBL/GenBank/DDBJ whole genome shotgun (WGS) entry which is preliminary data.</text>
</comment>
<protein>
    <submittedName>
        <fullName evidence="2">Uncharacterized protein</fullName>
    </submittedName>
</protein>
<evidence type="ECO:0000256" key="1">
    <source>
        <dbReference type="SAM" id="MobiDB-lite"/>
    </source>
</evidence>